<proteinExistence type="predicted"/>
<sequence length="173" mass="20248">MESLESIKEIFSEWWDLSMSDNFNKGGSVYIRSVPFGNREFMDSVSQVIALQLLEAKEVLFICPTGQTHFKHVYHSQLKNHCQESNETLQEFEADVVRLVRLTDPGTPEKIIERLTVQAFLDRLRDHEIRQVLIMARPSQLVDALWNLRHQNRFPEANLEFEFSNLKTVLNKD</sequence>
<evidence type="ECO:0000313" key="2">
    <source>
        <dbReference type="Proteomes" id="UP001162164"/>
    </source>
</evidence>
<keyword evidence="2" id="KW-1185">Reference proteome</keyword>
<dbReference type="Proteomes" id="UP001162164">
    <property type="component" value="Unassembled WGS sequence"/>
</dbReference>
<evidence type="ECO:0000313" key="1">
    <source>
        <dbReference type="EMBL" id="KAJ8969888.1"/>
    </source>
</evidence>
<gene>
    <name evidence="1" type="ORF">NQ317_013660</name>
</gene>
<name>A0ABQ9IZI2_9CUCU</name>
<comment type="caution">
    <text evidence="1">The sequence shown here is derived from an EMBL/GenBank/DDBJ whole genome shotgun (WGS) entry which is preliminary data.</text>
</comment>
<organism evidence="1 2">
    <name type="scientific">Molorchus minor</name>
    <dbReference type="NCBI Taxonomy" id="1323400"/>
    <lineage>
        <taxon>Eukaryota</taxon>
        <taxon>Metazoa</taxon>
        <taxon>Ecdysozoa</taxon>
        <taxon>Arthropoda</taxon>
        <taxon>Hexapoda</taxon>
        <taxon>Insecta</taxon>
        <taxon>Pterygota</taxon>
        <taxon>Neoptera</taxon>
        <taxon>Endopterygota</taxon>
        <taxon>Coleoptera</taxon>
        <taxon>Polyphaga</taxon>
        <taxon>Cucujiformia</taxon>
        <taxon>Chrysomeloidea</taxon>
        <taxon>Cerambycidae</taxon>
        <taxon>Lamiinae</taxon>
        <taxon>Monochamini</taxon>
        <taxon>Molorchus</taxon>
    </lineage>
</organism>
<dbReference type="EMBL" id="JAPWTJ010001697">
    <property type="protein sequence ID" value="KAJ8969888.1"/>
    <property type="molecule type" value="Genomic_DNA"/>
</dbReference>
<protein>
    <submittedName>
        <fullName evidence="1">Uncharacterized protein</fullName>
    </submittedName>
</protein>
<reference evidence="1" key="1">
    <citation type="journal article" date="2023" name="Insect Mol. Biol.">
        <title>Genome sequencing provides insights into the evolution of gene families encoding plant cell wall-degrading enzymes in longhorned beetles.</title>
        <authorList>
            <person name="Shin N.R."/>
            <person name="Okamura Y."/>
            <person name="Kirsch R."/>
            <person name="Pauchet Y."/>
        </authorList>
    </citation>
    <scope>NUCLEOTIDE SEQUENCE</scope>
    <source>
        <strain evidence="1">MMC_N1</strain>
    </source>
</reference>
<accession>A0ABQ9IZI2</accession>